<dbReference type="EMBL" id="CP011388">
    <property type="protein sequence ID" value="ANE48340.1"/>
    <property type="molecule type" value="Genomic_DNA"/>
</dbReference>
<dbReference type="STRING" id="1178515.SY83_20950"/>
<dbReference type="Pfam" id="PF07876">
    <property type="entry name" value="Dabb"/>
    <property type="match status" value="1"/>
</dbReference>
<evidence type="ECO:0000259" key="1">
    <source>
        <dbReference type="PROSITE" id="PS51502"/>
    </source>
</evidence>
<organism evidence="2 3">
    <name type="scientific">Paenibacillus swuensis</name>
    <dbReference type="NCBI Taxonomy" id="1178515"/>
    <lineage>
        <taxon>Bacteria</taxon>
        <taxon>Bacillati</taxon>
        <taxon>Bacillota</taxon>
        <taxon>Bacilli</taxon>
        <taxon>Bacillales</taxon>
        <taxon>Paenibacillaceae</taxon>
        <taxon>Paenibacillus</taxon>
    </lineage>
</organism>
<dbReference type="PATRIC" id="fig|1178515.4.peg.4245"/>
<keyword evidence="3" id="KW-1185">Reference proteome</keyword>
<feature type="domain" description="Stress-response A/B barrel" evidence="1">
    <location>
        <begin position="2"/>
        <end position="93"/>
    </location>
</feature>
<protein>
    <submittedName>
        <fullName evidence="2">Stress responsive protein</fullName>
    </submittedName>
</protein>
<dbReference type="PANTHER" id="PTHR37832">
    <property type="entry name" value="BLL2683 PROTEIN"/>
    <property type="match status" value="1"/>
</dbReference>
<sequence>MITHIVCFKLKDNSPEAVHITRNVLLGMEGRIQELQHIEVGVDVLHSERSYDLALVTKFNSLEDLQAYQVHPVHQEVIKHMSQVREASVSVDYES</sequence>
<dbReference type="RefSeq" id="WP_068610069.1">
    <property type="nucleotide sequence ID" value="NZ_CP011388.1"/>
</dbReference>
<dbReference type="InterPro" id="IPR011008">
    <property type="entry name" value="Dimeric_a/b-barrel"/>
</dbReference>
<dbReference type="PROSITE" id="PS51502">
    <property type="entry name" value="S_R_A_B_BARREL"/>
    <property type="match status" value="1"/>
</dbReference>
<dbReference type="Proteomes" id="UP000076927">
    <property type="component" value="Chromosome"/>
</dbReference>
<dbReference type="SMART" id="SM00886">
    <property type="entry name" value="Dabb"/>
    <property type="match status" value="1"/>
</dbReference>
<dbReference type="SUPFAM" id="SSF54909">
    <property type="entry name" value="Dimeric alpha+beta barrel"/>
    <property type="match status" value="1"/>
</dbReference>
<dbReference type="KEGG" id="pswu:SY83_20950"/>
<accession>A0A172TMT9</accession>
<gene>
    <name evidence="2" type="ORF">SY83_20950</name>
</gene>
<proteinExistence type="predicted"/>
<dbReference type="InterPro" id="IPR013097">
    <property type="entry name" value="Dabb"/>
</dbReference>
<dbReference type="OrthoDB" id="9808130at2"/>
<evidence type="ECO:0000313" key="2">
    <source>
        <dbReference type="EMBL" id="ANE48340.1"/>
    </source>
</evidence>
<evidence type="ECO:0000313" key="3">
    <source>
        <dbReference type="Proteomes" id="UP000076927"/>
    </source>
</evidence>
<dbReference type="Gene3D" id="3.30.70.100">
    <property type="match status" value="1"/>
</dbReference>
<name>A0A172TMT9_9BACL</name>
<reference evidence="2 3" key="1">
    <citation type="submission" date="2015-01" db="EMBL/GenBank/DDBJ databases">
        <title>Paenibacillus swuensis/DY6/whole genome sequencing.</title>
        <authorList>
            <person name="Kim M.K."/>
            <person name="Srinivasan S."/>
            <person name="Lee J.-J."/>
        </authorList>
    </citation>
    <scope>NUCLEOTIDE SEQUENCE [LARGE SCALE GENOMIC DNA]</scope>
    <source>
        <strain evidence="2 3">DY6</strain>
    </source>
</reference>
<dbReference type="PANTHER" id="PTHR37832:SF1">
    <property type="entry name" value="STRESS-RESPONSE A_B BARREL DOMAIN-CONTAINING PROTEIN"/>
    <property type="match status" value="1"/>
</dbReference>
<dbReference type="AlphaFoldDB" id="A0A172TMT9"/>